<evidence type="ECO:0000256" key="2">
    <source>
        <dbReference type="SAM" id="SignalP"/>
    </source>
</evidence>
<organism evidence="3 4">
    <name type="scientific">Corynebacterium timonense</name>
    <dbReference type="NCBI Taxonomy" id="441500"/>
    <lineage>
        <taxon>Bacteria</taxon>
        <taxon>Bacillati</taxon>
        <taxon>Actinomycetota</taxon>
        <taxon>Actinomycetes</taxon>
        <taxon>Mycobacteriales</taxon>
        <taxon>Corynebacteriaceae</taxon>
        <taxon>Corynebacterium</taxon>
    </lineage>
</organism>
<dbReference type="Proteomes" id="UP000182237">
    <property type="component" value="Chromosome I"/>
</dbReference>
<protein>
    <recommendedName>
        <fullName evidence="5">Neocarzinostatin family protein</fullName>
    </recommendedName>
</protein>
<evidence type="ECO:0000313" key="4">
    <source>
        <dbReference type="Proteomes" id="UP000182237"/>
    </source>
</evidence>
<dbReference type="eggNOG" id="ENOG5031IZW">
    <property type="taxonomic scope" value="Bacteria"/>
</dbReference>
<accession>A0A1H1UKU3</accession>
<evidence type="ECO:0000313" key="3">
    <source>
        <dbReference type="EMBL" id="SDS72921.1"/>
    </source>
</evidence>
<evidence type="ECO:0000256" key="1">
    <source>
        <dbReference type="SAM" id="MobiDB-lite"/>
    </source>
</evidence>
<gene>
    <name evidence="3" type="ORF">SAMN04488539_2262</name>
</gene>
<reference evidence="3 4" key="1">
    <citation type="submission" date="2016-10" db="EMBL/GenBank/DDBJ databases">
        <authorList>
            <person name="de Groot N.N."/>
        </authorList>
    </citation>
    <scope>NUCLEOTIDE SEQUENCE [LARGE SCALE GENOMIC DNA]</scope>
    <source>
        <strain evidence="3 4">DSM 45434</strain>
    </source>
</reference>
<feature type="chain" id="PRO_5009262346" description="Neocarzinostatin family protein" evidence="2">
    <location>
        <begin position="26"/>
        <end position="311"/>
    </location>
</feature>
<dbReference type="AlphaFoldDB" id="A0A1H1UKU3"/>
<feature type="region of interest" description="Disordered" evidence="1">
    <location>
        <begin position="26"/>
        <end position="64"/>
    </location>
</feature>
<proteinExistence type="predicted"/>
<feature type="compositionally biased region" description="Low complexity" evidence="1">
    <location>
        <begin position="26"/>
        <end position="62"/>
    </location>
</feature>
<dbReference type="EMBL" id="LT629765">
    <property type="protein sequence ID" value="SDS72921.1"/>
    <property type="molecule type" value="Genomic_DNA"/>
</dbReference>
<dbReference type="PROSITE" id="PS51257">
    <property type="entry name" value="PROKAR_LIPOPROTEIN"/>
    <property type="match status" value="1"/>
</dbReference>
<keyword evidence="4" id="KW-1185">Reference proteome</keyword>
<dbReference type="OrthoDB" id="4411665at2"/>
<keyword evidence="2" id="KW-0732">Signal</keyword>
<name>A0A1H1UKU3_9CORY</name>
<dbReference type="RefSeq" id="WP_155860788.1">
    <property type="nucleotide sequence ID" value="NZ_LT629765.1"/>
</dbReference>
<sequence length="311" mass="32300">MYTPARTIVLPTAVAAAALTLSACSATTEPPQPQTVTQTTTVEPTVETHTPSTHSTSAAPAASVRSVDVTQLQQVSPTLFDADGSKMFSFVNGGAASQCVFYGAVTCFGTPDKSVPDVDGGRPGAVQISADGVAYTNAEGIPPATAELKPGQWVNLGNVQCAKPDNESLVCTSDSAAFEIAGADHRIVTEGPVLSSRELTEKALAQPGMGYETGTDVLVQGPIMCGAMEGHRLADVVTGEITCAEAMDVLDRYDARKFEEGMGNTISVSFDGWDCSSPTAARSEELGAATVCYNKQRGIEIRDPLMGVSAQ</sequence>
<feature type="signal peptide" evidence="2">
    <location>
        <begin position="1"/>
        <end position="25"/>
    </location>
</feature>
<evidence type="ECO:0008006" key="5">
    <source>
        <dbReference type="Google" id="ProtNLM"/>
    </source>
</evidence>